<proteinExistence type="predicted"/>
<dbReference type="EMBL" id="BMZO01000003">
    <property type="protein sequence ID" value="GHC67150.1"/>
    <property type="molecule type" value="Genomic_DNA"/>
</dbReference>
<reference evidence="1" key="2">
    <citation type="submission" date="2020-09" db="EMBL/GenBank/DDBJ databases">
        <authorList>
            <person name="Sun Q."/>
            <person name="Kim S."/>
        </authorList>
    </citation>
    <scope>NUCLEOTIDE SEQUENCE</scope>
    <source>
        <strain evidence="1">KCTC 42097</strain>
    </source>
</reference>
<dbReference type="InterPro" id="IPR019027">
    <property type="entry name" value="Pilus_biogenesis_CpaD-related"/>
</dbReference>
<dbReference type="Proteomes" id="UP000641137">
    <property type="component" value="Unassembled WGS sequence"/>
</dbReference>
<protein>
    <submittedName>
        <fullName evidence="1">Pilus biogenesis lipoprotein CpaD</fullName>
    </submittedName>
</protein>
<evidence type="ECO:0000313" key="2">
    <source>
        <dbReference type="Proteomes" id="UP000641137"/>
    </source>
</evidence>
<name>A0A8J3DN98_9HYPH</name>
<sequence>MALGACANSIDRTQVSSIDDYRTNHPMVVADKEHVIDLPVPPDHYGMSIDQRHTLAGFLSRYDAAKAPVLAITIPSGGQNDAAALRTAADFRQYAHSRGIRQDRIIQQTYQAGPDEVAPPVRLSYMAVRAQVAPCGNWPENLMDNEKNRHYRNFGCSYQNNIAAQLANPNDLLGPRELGEIDQTKRGGVLSTYRGQSGAWSPALSY</sequence>
<reference evidence="1" key="1">
    <citation type="journal article" date="2014" name="Int. J. Syst. Evol. Microbiol.">
        <title>Complete genome sequence of Corynebacterium casei LMG S-19264T (=DSM 44701T), isolated from a smear-ripened cheese.</title>
        <authorList>
            <consortium name="US DOE Joint Genome Institute (JGI-PGF)"/>
            <person name="Walter F."/>
            <person name="Albersmeier A."/>
            <person name="Kalinowski J."/>
            <person name="Ruckert C."/>
        </authorList>
    </citation>
    <scope>NUCLEOTIDE SEQUENCE</scope>
    <source>
        <strain evidence="1">KCTC 42097</strain>
    </source>
</reference>
<accession>A0A8J3DN98</accession>
<dbReference type="AlphaFoldDB" id="A0A8J3DN98"/>
<keyword evidence="1" id="KW-0449">Lipoprotein</keyword>
<organism evidence="1 2">
    <name type="scientific">Limoniibacter endophyticus</name>
    <dbReference type="NCBI Taxonomy" id="1565040"/>
    <lineage>
        <taxon>Bacteria</taxon>
        <taxon>Pseudomonadati</taxon>
        <taxon>Pseudomonadota</taxon>
        <taxon>Alphaproteobacteria</taxon>
        <taxon>Hyphomicrobiales</taxon>
        <taxon>Bartonellaceae</taxon>
        <taxon>Limoniibacter</taxon>
    </lineage>
</organism>
<dbReference type="NCBIfam" id="TIGR02522">
    <property type="entry name" value="pilus_cpaD"/>
    <property type="match status" value="1"/>
</dbReference>
<evidence type="ECO:0000313" key="1">
    <source>
        <dbReference type="EMBL" id="GHC67150.1"/>
    </source>
</evidence>
<gene>
    <name evidence="1" type="ORF">GCM10010136_10940</name>
</gene>
<keyword evidence="2" id="KW-1185">Reference proteome</keyword>
<comment type="caution">
    <text evidence="1">The sequence shown here is derived from an EMBL/GenBank/DDBJ whole genome shotgun (WGS) entry which is preliminary data.</text>
</comment>
<dbReference type="Pfam" id="PF09476">
    <property type="entry name" value="Pilus_CpaD"/>
    <property type="match status" value="1"/>
</dbReference>
<dbReference type="InterPro" id="IPR013361">
    <property type="entry name" value="Pilus_CpaD"/>
</dbReference>